<proteinExistence type="predicted"/>
<dbReference type="EMBL" id="BSXS01006838">
    <property type="protein sequence ID" value="GME86360.1"/>
    <property type="molecule type" value="Genomic_DNA"/>
</dbReference>
<reference evidence="1" key="1">
    <citation type="submission" date="2023-04" db="EMBL/GenBank/DDBJ databases">
        <title>Ambrosiozyma monospora NBRC 10751.</title>
        <authorList>
            <person name="Ichikawa N."/>
            <person name="Sato H."/>
            <person name="Tonouchi N."/>
        </authorList>
    </citation>
    <scope>NUCLEOTIDE SEQUENCE</scope>
    <source>
        <strain evidence="1">NBRC 10751</strain>
    </source>
</reference>
<protein>
    <submittedName>
        <fullName evidence="1">Unnamed protein product</fullName>
    </submittedName>
</protein>
<sequence>MMLPVPRLMILDSDQISKFVGVVTDGFTVPVCFQASGAILKDIQESSKPFTDKEYRCWIDKLYMAALQNTRGMGDAIDSVKNVLKQWREDLDMVIHNRALSFCLKNKDSDEFEVQLKNLQAGQISPNRETLTLMMKYATETENINCLLNVLLDFVIKGKNGLTCCFFPDDYATLFRCLILLNQSDLAFFILNELSDTRTNYRKFIENKYGIEGLQIFDAPDSLTEEYKATSYGYDYVMKNQSMIDWCPTFTPNMLEPFFVTIASNDDLSDLEKMMNQMSEEHQKISFFLCMDILNVKNPSKIFFFSLCLKSFEAAS</sequence>
<accession>A0ACB5TDN3</accession>
<evidence type="ECO:0000313" key="2">
    <source>
        <dbReference type="Proteomes" id="UP001165064"/>
    </source>
</evidence>
<comment type="caution">
    <text evidence="1">The sequence shown here is derived from an EMBL/GenBank/DDBJ whole genome shotgun (WGS) entry which is preliminary data.</text>
</comment>
<evidence type="ECO:0000313" key="1">
    <source>
        <dbReference type="EMBL" id="GME86360.1"/>
    </source>
</evidence>
<organism evidence="1 2">
    <name type="scientific">Ambrosiozyma monospora</name>
    <name type="common">Yeast</name>
    <name type="synonym">Endomycopsis monosporus</name>
    <dbReference type="NCBI Taxonomy" id="43982"/>
    <lineage>
        <taxon>Eukaryota</taxon>
        <taxon>Fungi</taxon>
        <taxon>Dikarya</taxon>
        <taxon>Ascomycota</taxon>
        <taxon>Saccharomycotina</taxon>
        <taxon>Pichiomycetes</taxon>
        <taxon>Pichiales</taxon>
        <taxon>Pichiaceae</taxon>
        <taxon>Ambrosiozyma</taxon>
    </lineage>
</organism>
<gene>
    <name evidence="1" type="ORF">Amon02_000795300</name>
</gene>
<keyword evidence="2" id="KW-1185">Reference proteome</keyword>
<dbReference type="Proteomes" id="UP001165064">
    <property type="component" value="Unassembled WGS sequence"/>
</dbReference>
<name>A0ACB5TDN3_AMBMO</name>